<dbReference type="Proteomes" id="UP000054560">
    <property type="component" value="Unassembled WGS sequence"/>
</dbReference>
<feature type="compositionally biased region" description="Low complexity" evidence="1">
    <location>
        <begin position="216"/>
        <end position="229"/>
    </location>
</feature>
<feature type="compositionally biased region" description="Low complexity" evidence="1">
    <location>
        <begin position="283"/>
        <end position="298"/>
    </location>
</feature>
<organism evidence="2 3">
    <name type="scientific">Sphaeroforma arctica JP610</name>
    <dbReference type="NCBI Taxonomy" id="667725"/>
    <lineage>
        <taxon>Eukaryota</taxon>
        <taxon>Ichthyosporea</taxon>
        <taxon>Ichthyophonida</taxon>
        <taxon>Sphaeroforma</taxon>
    </lineage>
</organism>
<evidence type="ECO:0000313" key="3">
    <source>
        <dbReference type="Proteomes" id="UP000054560"/>
    </source>
</evidence>
<feature type="region of interest" description="Disordered" evidence="1">
    <location>
        <begin position="204"/>
        <end position="248"/>
    </location>
</feature>
<evidence type="ECO:0000256" key="1">
    <source>
        <dbReference type="SAM" id="MobiDB-lite"/>
    </source>
</evidence>
<feature type="non-terminal residue" evidence="2">
    <location>
        <position position="314"/>
    </location>
</feature>
<feature type="compositionally biased region" description="Polar residues" evidence="1">
    <location>
        <begin position="231"/>
        <end position="248"/>
    </location>
</feature>
<feature type="compositionally biased region" description="Polar residues" evidence="1">
    <location>
        <begin position="1"/>
        <end position="37"/>
    </location>
</feature>
<dbReference type="AlphaFoldDB" id="A0A0L0F6C7"/>
<keyword evidence="3" id="KW-1185">Reference proteome</keyword>
<protein>
    <submittedName>
        <fullName evidence="2">Uncharacterized protein</fullName>
    </submittedName>
</protein>
<feature type="region of interest" description="Disordered" evidence="1">
    <location>
        <begin position="266"/>
        <end position="314"/>
    </location>
</feature>
<sequence length="314" mass="32285">MSKLPTHTTNKPKKSMQNIESQSKSNRPVSDTISNPAASIESGGVSYTKAGDKCHKTSNGTLELCDHEGGGHGHIDTHALQRSEDVKRPQRATAGRVRLNDIPTVREIGDTNTAKLGSIRRDRVTGTADAEGDTHSNSTDELGVKYIQLGAHTNIPGVQDLHQGGTFRVGVGGIQQSDNKDAGVGKGIHQMNSTVTIGAKDVHHSNGAVTGDARPDASSGSSAVGVVDAKTGSQQRHATATGGTEGAQQYIDTHTADTRDIQLSNDIAHSNGTGSVGSGAAGSSGSSVGSASTNATGGLRRKTAASVHSMQNLT</sequence>
<gene>
    <name evidence="2" type="ORF">SARC_15751</name>
</gene>
<feature type="region of interest" description="Disordered" evidence="1">
    <location>
        <begin position="1"/>
        <end position="46"/>
    </location>
</feature>
<dbReference type="GeneID" id="25916255"/>
<accession>A0A0L0F6C7</accession>
<reference evidence="2 3" key="1">
    <citation type="submission" date="2011-02" db="EMBL/GenBank/DDBJ databases">
        <title>The Genome Sequence of Sphaeroforma arctica JP610.</title>
        <authorList>
            <consortium name="The Broad Institute Genome Sequencing Platform"/>
            <person name="Russ C."/>
            <person name="Cuomo C."/>
            <person name="Young S.K."/>
            <person name="Zeng Q."/>
            <person name="Gargeya S."/>
            <person name="Alvarado L."/>
            <person name="Berlin A."/>
            <person name="Chapman S.B."/>
            <person name="Chen Z."/>
            <person name="Freedman E."/>
            <person name="Gellesch M."/>
            <person name="Goldberg J."/>
            <person name="Griggs A."/>
            <person name="Gujja S."/>
            <person name="Heilman E."/>
            <person name="Heiman D."/>
            <person name="Howarth C."/>
            <person name="Mehta T."/>
            <person name="Neiman D."/>
            <person name="Pearson M."/>
            <person name="Roberts A."/>
            <person name="Saif S."/>
            <person name="Shea T."/>
            <person name="Shenoy N."/>
            <person name="Sisk P."/>
            <person name="Stolte C."/>
            <person name="Sykes S."/>
            <person name="White J."/>
            <person name="Yandava C."/>
            <person name="Burger G."/>
            <person name="Gray M.W."/>
            <person name="Holland P.W.H."/>
            <person name="King N."/>
            <person name="Lang F.B.F."/>
            <person name="Roger A.J."/>
            <person name="Ruiz-Trillo I."/>
            <person name="Haas B."/>
            <person name="Nusbaum C."/>
            <person name="Birren B."/>
        </authorList>
    </citation>
    <scope>NUCLEOTIDE SEQUENCE [LARGE SCALE GENOMIC DNA]</scope>
    <source>
        <strain evidence="2 3">JP610</strain>
    </source>
</reference>
<name>A0A0L0F6C7_9EUKA</name>
<dbReference type="RefSeq" id="XP_014145610.1">
    <property type="nucleotide sequence ID" value="XM_014290135.1"/>
</dbReference>
<dbReference type="EMBL" id="KQ248256">
    <property type="protein sequence ID" value="KNC71708.1"/>
    <property type="molecule type" value="Genomic_DNA"/>
</dbReference>
<evidence type="ECO:0000313" key="2">
    <source>
        <dbReference type="EMBL" id="KNC71708.1"/>
    </source>
</evidence>
<proteinExistence type="predicted"/>